<accession>A0ABS1NAC4</accession>
<dbReference type="SUPFAM" id="SSF101473">
    <property type="entry name" value="DhaL-like"/>
    <property type="match status" value="1"/>
</dbReference>
<evidence type="ECO:0000256" key="1">
    <source>
        <dbReference type="ARBA" id="ARBA00022679"/>
    </source>
</evidence>
<dbReference type="Gene3D" id="1.25.40.340">
    <property type="match status" value="1"/>
</dbReference>
<dbReference type="PANTHER" id="PTHR28629:SF4">
    <property type="entry name" value="TRIOKINASE_FMN CYCLASE"/>
    <property type="match status" value="1"/>
</dbReference>
<evidence type="ECO:0000256" key="2">
    <source>
        <dbReference type="ARBA" id="ARBA00022777"/>
    </source>
</evidence>
<dbReference type="InterPro" id="IPR050861">
    <property type="entry name" value="Dihydroxyacetone_Kinase"/>
</dbReference>
<evidence type="ECO:0000313" key="4">
    <source>
        <dbReference type="EMBL" id="MBL1096776.1"/>
    </source>
</evidence>
<organism evidence="4 5">
    <name type="scientific">Streptomyces coffeae</name>
    <dbReference type="NCBI Taxonomy" id="621382"/>
    <lineage>
        <taxon>Bacteria</taxon>
        <taxon>Bacillati</taxon>
        <taxon>Actinomycetota</taxon>
        <taxon>Actinomycetes</taxon>
        <taxon>Kitasatosporales</taxon>
        <taxon>Streptomycetaceae</taxon>
        <taxon>Streptomyces</taxon>
    </lineage>
</organism>
<keyword evidence="2 4" id="KW-0418">Kinase</keyword>
<sequence length="200" mass="20130">MLDTPFFHRWLTAAAASVTRDAARLTELDSAIGDADHGTNMQRGFAAVAEALDKERPGSPGAALILAGRQLISKVGGASGPLYGTLLRRAGKALGDAEEITPQQLTDALRAGVDAVAQLGGAAPGDKTMLDALFPAVEALAGGGSFAAAAEAAEKGALATTPMLARKGRASYLGERSIGHQDPGAASSALIVAALTEAAR</sequence>
<dbReference type="Pfam" id="PF02734">
    <property type="entry name" value="Dak2"/>
    <property type="match status" value="1"/>
</dbReference>
<evidence type="ECO:0000313" key="5">
    <source>
        <dbReference type="Proteomes" id="UP000634229"/>
    </source>
</evidence>
<reference evidence="4 5" key="1">
    <citation type="submission" date="2021-01" db="EMBL/GenBank/DDBJ databases">
        <title>WGS of actinomycetes isolated from Thailand.</title>
        <authorList>
            <person name="Thawai C."/>
        </authorList>
    </citation>
    <scope>NUCLEOTIDE SEQUENCE [LARGE SCALE GENOMIC DNA]</scope>
    <source>
        <strain evidence="4 5">CA1R205</strain>
    </source>
</reference>
<dbReference type="NCBIfam" id="TIGR02365">
    <property type="entry name" value="dha_L_ycgS"/>
    <property type="match status" value="1"/>
</dbReference>
<dbReference type="InterPro" id="IPR004007">
    <property type="entry name" value="DhaL_dom"/>
</dbReference>
<dbReference type="GO" id="GO:0016301">
    <property type="term" value="F:kinase activity"/>
    <property type="evidence" value="ECO:0007669"/>
    <property type="project" value="UniProtKB-KW"/>
</dbReference>
<gene>
    <name evidence="4" type="primary">dhaL</name>
    <name evidence="4" type="ORF">JK363_08885</name>
</gene>
<proteinExistence type="predicted"/>
<feature type="domain" description="DhaL" evidence="3">
    <location>
        <begin position="5"/>
        <end position="197"/>
    </location>
</feature>
<protein>
    <submittedName>
        <fullName evidence="4">Dihydroxyacetone kinase subunit L</fullName>
    </submittedName>
</protein>
<dbReference type="PROSITE" id="PS51480">
    <property type="entry name" value="DHAL"/>
    <property type="match status" value="1"/>
</dbReference>
<dbReference type="PANTHER" id="PTHR28629">
    <property type="entry name" value="TRIOKINASE/FMN CYCLASE"/>
    <property type="match status" value="1"/>
</dbReference>
<dbReference type="Proteomes" id="UP000634229">
    <property type="component" value="Unassembled WGS sequence"/>
</dbReference>
<keyword evidence="5" id="KW-1185">Reference proteome</keyword>
<name>A0ABS1NAC4_9ACTN</name>
<dbReference type="SMART" id="SM01120">
    <property type="entry name" value="Dak2"/>
    <property type="match status" value="1"/>
</dbReference>
<dbReference type="InterPro" id="IPR036117">
    <property type="entry name" value="DhaL_dom_sf"/>
</dbReference>
<dbReference type="EMBL" id="JAERRF010000004">
    <property type="protein sequence ID" value="MBL1096776.1"/>
    <property type="molecule type" value="Genomic_DNA"/>
</dbReference>
<evidence type="ECO:0000259" key="3">
    <source>
        <dbReference type="PROSITE" id="PS51480"/>
    </source>
</evidence>
<comment type="caution">
    <text evidence="4">The sequence shown here is derived from an EMBL/GenBank/DDBJ whole genome shotgun (WGS) entry which is preliminary data.</text>
</comment>
<dbReference type="InterPro" id="IPR012737">
    <property type="entry name" value="DhaK_L_YcgS"/>
</dbReference>
<keyword evidence="1" id="KW-0808">Transferase</keyword>